<dbReference type="SUPFAM" id="SSF53098">
    <property type="entry name" value="Ribonuclease H-like"/>
    <property type="match status" value="1"/>
</dbReference>
<protein>
    <recommendedName>
        <fullName evidence="1">RNase H type-1 domain-containing protein</fullName>
    </recommendedName>
</protein>
<reference evidence="2 3" key="1">
    <citation type="journal article" date="2019" name="Genome Biol. Evol.">
        <title>Insights into the evolution of the New World diploid cottons (Gossypium, subgenus Houzingenia) based on genome sequencing.</title>
        <authorList>
            <person name="Grover C.E."/>
            <person name="Arick M.A. 2nd"/>
            <person name="Thrash A."/>
            <person name="Conover J.L."/>
            <person name="Sanders W.S."/>
            <person name="Peterson D.G."/>
            <person name="Frelichowski J.E."/>
            <person name="Scheffler J.A."/>
            <person name="Scheffler B.E."/>
            <person name="Wendel J.F."/>
        </authorList>
    </citation>
    <scope>NUCLEOTIDE SEQUENCE [LARGE SCALE GENOMIC DNA]</scope>
    <source>
        <strain evidence="2">1</strain>
        <tissue evidence="2">Leaf</tissue>
    </source>
</reference>
<comment type="caution">
    <text evidence="2">The sequence shown here is derived from an EMBL/GenBank/DDBJ whole genome shotgun (WGS) entry which is preliminary data.</text>
</comment>
<accession>A0A7J9N6P6</accession>
<evidence type="ECO:0000313" key="3">
    <source>
        <dbReference type="Proteomes" id="UP000593576"/>
    </source>
</evidence>
<dbReference type="EMBL" id="JABFAF010273233">
    <property type="protein sequence ID" value="MBA0878864.1"/>
    <property type="molecule type" value="Genomic_DNA"/>
</dbReference>
<dbReference type="Gene3D" id="3.30.420.10">
    <property type="entry name" value="Ribonuclease H-like superfamily/Ribonuclease H"/>
    <property type="match status" value="1"/>
</dbReference>
<sequence>MLKVNFDAAFNVHSMRSCTGLMFRDRLGRVIGSHLVLTAHVPSAFTAEALACLHAVRLAVDLDLQEVIFEGDSLTVIRKACSPLHDISTIRAYIQVVKAMTFRRCLFVHIPRKSNSFAHLLATTGLCGGVCSSLGRVIPNFAYLARDCMGLAGSATAGFGWSAPRGSLALGTVGLSAIRCRYRWSPPSPYFS</sequence>
<organism evidence="2 3">
    <name type="scientific">Gossypium schwendimanii</name>
    <name type="common">Cotton</name>
    <dbReference type="NCBI Taxonomy" id="34291"/>
    <lineage>
        <taxon>Eukaryota</taxon>
        <taxon>Viridiplantae</taxon>
        <taxon>Streptophyta</taxon>
        <taxon>Embryophyta</taxon>
        <taxon>Tracheophyta</taxon>
        <taxon>Spermatophyta</taxon>
        <taxon>Magnoliopsida</taxon>
        <taxon>eudicotyledons</taxon>
        <taxon>Gunneridae</taxon>
        <taxon>Pentapetalae</taxon>
        <taxon>rosids</taxon>
        <taxon>malvids</taxon>
        <taxon>Malvales</taxon>
        <taxon>Malvaceae</taxon>
        <taxon>Malvoideae</taxon>
        <taxon>Gossypium</taxon>
    </lineage>
</organism>
<dbReference type="GO" id="GO:0003676">
    <property type="term" value="F:nucleic acid binding"/>
    <property type="evidence" value="ECO:0007669"/>
    <property type="project" value="InterPro"/>
</dbReference>
<dbReference type="InterPro" id="IPR044730">
    <property type="entry name" value="RNase_H-like_dom_plant"/>
</dbReference>
<keyword evidence="3" id="KW-1185">Reference proteome</keyword>
<dbReference type="OrthoDB" id="993994at2759"/>
<dbReference type="CDD" id="cd06222">
    <property type="entry name" value="RNase_H_like"/>
    <property type="match status" value="1"/>
</dbReference>
<dbReference type="GO" id="GO:0004523">
    <property type="term" value="F:RNA-DNA hybrid ribonuclease activity"/>
    <property type="evidence" value="ECO:0007669"/>
    <property type="project" value="InterPro"/>
</dbReference>
<evidence type="ECO:0000259" key="1">
    <source>
        <dbReference type="Pfam" id="PF13456"/>
    </source>
</evidence>
<evidence type="ECO:0000313" key="2">
    <source>
        <dbReference type="EMBL" id="MBA0878864.1"/>
    </source>
</evidence>
<dbReference type="InterPro" id="IPR052929">
    <property type="entry name" value="RNase_H-like_EbsB-rel"/>
</dbReference>
<proteinExistence type="predicted"/>
<dbReference type="PANTHER" id="PTHR47074:SF61">
    <property type="entry name" value="RNASE H TYPE-1 DOMAIN-CONTAINING PROTEIN"/>
    <property type="match status" value="1"/>
</dbReference>
<dbReference type="InterPro" id="IPR012337">
    <property type="entry name" value="RNaseH-like_sf"/>
</dbReference>
<dbReference type="InterPro" id="IPR002156">
    <property type="entry name" value="RNaseH_domain"/>
</dbReference>
<dbReference type="PANTHER" id="PTHR47074">
    <property type="entry name" value="BNAC02G40300D PROTEIN"/>
    <property type="match status" value="1"/>
</dbReference>
<dbReference type="Pfam" id="PF13456">
    <property type="entry name" value="RVT_3"/>
    <property type="match status" value="1"/>
</dbReference>
<feature type="domain" description="RNase H type-1" evidence="1">
    <location>
        <begin position="5"/>
        <end position="123"/>
    </location>
</feature>
<name>A0A7J9N6P6_GOSSC</name>
<dbReference type="AlphaFoldDB" id="A0A7J9N6P6"/>
<gene>
    <name evidence="2" type="ORF">Goshw_026153</name>
</gene>
<dbReference type="InterPro" id="IPR036397">
    <property type="entry name" value="RNaseH_sf"/>
</dbReference>
<dbReference type="Proteomes" id="UP000593576">
    <property type="component" value="Unassembled WGS sequence"/>
</dbReference>